<dbReference type="SUPFAM" id="SSF102645">
    <property type="entry name" value="CoaB-like"/>
    <property type="match status" value="1"/>
</dbReference>
<evidence type="ECO:0000313" key="3">
    <source>
        <dbReference type="Proteomes" id="UP000013840"/>
    </source>
</evidence>
<dbReference type="NCBIfam" id="TIGR02114">
    <property type="entry name" value="coaB_strep"/>
    <property type="match status" value="1"/>
</dbReference>
<dbReference type="OrthoDB" id="9802554at2"/>
<dbReference type="Gene3D" id="3.40.50.10300">
    <property type="entry name" value="CoaB-like"/>
    <property type="match status" value="1"/>
</dbReference>
<keyword evidence="2" id="KW-0436">Ligase</keyword>
<dbReference type="GO" id="GO:0016874">
    <property type="term" value="F:ligase activity"/>
    <property type="evidence" value="ECO:0007669"/>
    <property type="project" value="UniProtKB-KW"/>
</dbReference>
<comment type="caution">
    <text evidence="2">The sequence shown here is derived from an EMBL/GenBank/DDBJ whole genome shotgun (WGS) entry which is preliminary data.</text>
</comment>
<dbReference type="STRING" id="317735.RU98_GL000184"/>
<keyword evidence="3" id="KW-1185">Reference proteome</keyword>
<accession>R3WPB2</accession>
<evidence type="ECO:0000313" key="2">
    <source>
        <dbReference type="EMBL" id="EOL43680.1"/>
    </source>
</evidence>
<feature type="domain" description="DNA/pantothenate metabolism flavoprotein C-terminal" evidence="1">
    <location>
        <begin position="2"/>
        <end position="102"/>
    </location>
</feature>
<dbReference type="InterPro" id="IPR011848">
    <property type="entry name" value="CoaB_strep"/>
</dbReference>
<dbReference type="RefSeq" id="WP_010773088.1">
    <property type="nucleotide sequence ID" value="NZ_KB946335.1"/>
</dbReference>
<dbReference type="Proteomes" id="UP000013840">
    <property type="component" value="Unassembled WGS sequence"/>
</dbReference>
<dbReference type="InterPro" id="IPR035929">
    <property type="entry name" value="CoaB-like_sf"/>
</dbReference>
<protein>
    <submittedName>
        <fullName evidence="2">Phosphopantothenate-cysteine ligase</fullName>
    </submittedName>
</protein>
<dbReference type="Pfam" id="PF04127">
    <property type="entry name" value="DFP"/>
    <property type="match status" value="2"/>
</dbReference>
<reference evidence="2 3" key="1">
    <citation type="submission" date="2013-02" db="EMBL/GenBank/DDBJ databases">
        <title>The Genome Sequence of Enterococcus caccae BAA-1240.</title>
        <authorList>
            <consortium name="The Broad Institute Genome Sequencing Platform"/>
            <consortium name="The Broad Institute Genome Sequencing Center for Infectious Disease"/>
            <person name="Earl A.M."/>
            <person name="Gilmore M.S."/>
            <person name="Lebreton F."/>
            <person name="Walker B."/>
            <person name="Young S.K."/>
            <person name="Zeng Q."/>
            <person name="Gargeya S."/>
            <person name="Fitzgerald M."/>
            <person name="Haas B."/>
            <person name="Abouelleil A."/>
            <person name="Alvarado L."/>
            <person name="Arachchi H.M."/>
            <person name="Berlin A.M."/>
            <person name="Chapman S.B."/>
            <person name="Dewar J."/>
            <person name="Goldberg J."/>
            <person name="Griggs A."/>
            <person name="Gujja S."/>
            <person name="Hansen M."/>
            <person name="Howarth C."/>
            <person name="Imamovic A."/>
            <person name="Larimer J."/>
            <person name="McCowan C."/>
            <person name="Murphy C."/>
            <person name="Neiman D."/>
            <person name="Pearson M."/>
            <person name="Priest M."/>
            <person name="Roberts A."/>
            <person name="Saif S."/>
            <person name="Shea T."/>
            <person name="Sisk P."/>
            <person name="Sykes S."/>
            <person name="Wortman J."/>
            <person name="Nusbaum C."/>
            <person name="Birren B."/>
        </authorList>
    </citation>
    <scope>NUCLEOTIDE SEQUENCE [LARGE SCALE GENOMIC DNA]</scope>
    <source>
        <strain evidence="2 3">ATCC BAA-1240</strain>
    </source>
</reference>
<proteinExistence type="predicted"/>
<dbReference type="EMBL" id="AJAU01000022">
    <property type="protein sequence ID" value="EOL43680.1"/>
    <property type="molecule type" value="Genomic_DNA"/>
</dbReference>
<dbReference type="NCBIfam" id="NF005231">
    <property type="entry name" value="PRK06732.1"/>
    <property type="match status" value="1"/>
</dbReference>
<dbReference type="GO" id="GO:0015937">
    <property type="term" value="P:coenzyme A biosynthetic process"/>
    <property type="evidence" value="ECO:0007669"/>
    <property type="project" value="UniProtKB-ARBA"/>
</dbReference>
<evidence type="ECO:0000259" key="1">
    <source>
        <dbReference type="Pfam" id="PF04127"/>
    </source>
</evidence>
<organism evidence="2 3">
    <name type="scientific">Enterococcus caccae ATCC BAA-1240</name>
    <dbReference type="NCBI Taxonomy" id="1158612"/>
    <lineage>
        <taxon>Bacteria</taxon>
        <taxon>Bacillati</taxon>
        <taxon>Bacillota</taxon>
        <taxon>Bacilli</taxon>
        <taxon>Lactobacillales</taxon>
        <taxon>Enterococcaceae</taxon>
        <taxon>Enterococcus</taxon>
    </lineage>
</organism>
<dbReference type="AlphaFoldDB" id="R3WPB2"/>
<feature type="domain" description="DNA/pantothenate metabolism flavoprotein C-terminal" evidence="1">
    <location>
        <begin position="145"/>
        <end position="250"/>
    </location>
</feature>
<dbReference type="PATRIC" id="fig|1158612.3.peg.2978"/>
<sequence>MNILITAGGTSEKIDNVRSITNHSTGRLGKAIGETFLTQGHRVTYVTTPQAVRPTPNSNLTFIEIETTKELETALLDQFEHQVFDGIIHSMAVSDFTTETTLSEDAFIEKLVAKLVKDGNLTNLTNLTDALYHSLDEIGKTIQPEKKIPSGTDRLLLFLKKNPKIIAMLREKQPQAVLVGFKLLVGVSTEELIQVGHAILAKNKCDFVLANDLEAIHGDHHHGILIDASGQTETADTKNEIAQLIVSKVEEKWRMQG</sequence>
<dbReference type="eggNOG" id="COG0452">
    <property type="taxonomic scope" value="Bacteria"/>
</dbReference>
<gene>
    <name evidence="2" type="ORF">UC7_03010</name>
</gene>
<dbReference type="InterPro" id="IPR007085">
    <property type="entry name" value="DNA/pantothenate-metab_flavo_C"/>
</dbReference>
<name>R3WPB2_9ENTE</name>